<sequence length="101" mass="11080">MAKRAIPRMTQQEFDDVRPKLSGFMGSTVNMAELLIVKGLSLSETAKACNTSAQNVGQAIDRVMAVLEGLPPDWVHVSEWMPASLAKEVRKQIKEARKALG</sequence>
<gene>
    <name evidence="4" type="ORF">I5Q09_24035</name>
</gene>
<keyword evidence="2" id="KW-0804">Transcription</keyword>
<comment type="caution">
    <text evidence="4">The sequence shown here is derived from an EMBL/GenBank/DDBJ whole genome shotgun (WGS) entry which is preliminary data.</text>
</comment>
<keyword evidence="1" id="KW-0805">Transcription regulation</keyword>
<protein>
    <recommendedName>
        <fullName evidence="3">TrfB transcriptional repressor protein domain-containing protein</fullName>
    </recommendedName>
</protein>
<dbReference type="Pfam" id="PF16509">
    <property type="entry name" value="KORA"/>
    <property type="match status" value="1"/>
</dbReference>
<evidence type="ECO:0000256" key="2">
    <source>
        <dbReference type="ARBA" id="ARBA00023163"/>
    </source>
</evidence>
<evidence type="ECO:0000313" key="5">
    <source>
        <dbReference type="Proteomes" id="UP000638986"/>
    </source>
</evidence>
<dbReference type="InterPro" id="IPR053721">
    <property type="entry name" value="Fimbrial_Adhesin_Reg"/>
</dbReference>
<reference evidence="4 5" key="1">
    <citation type="submission" date="2020-11" db="EMBL/GenBank/DDBJ databases">
        <title>Enhanced detection system for hospital associated transmission using whole genome sequencing surveillance.</title>
        <authorList>
            <person name="Harrison L.H."/>
            <person name="Van Tyne D."/>
            <person name="Marsh J.W."/>
            <person name="Griffith M.P."/>
            <person name="Snyder D.J."/>
            <person name="Cooper V.S."/>
            <person name="Mustapha M."/>
        </authorList>
    </citation>
    <scope>NUCLEOTIDE SEQUENCE [LARGE SCALE GENOMIC DNA]</scope>
    <source>
        <strain evidence="4 5">PSB00013</strain>
    </source>
</reference>
<organism evidence="4 5">
    <name type="scientific">Pseudomonas luteola</name>
    <dbReference type="NCBI Taxonomy" id="47886"/>
    <lineage>
        <taxon>Bacteria</taxon>
        <taxon>Pseudomonadati</taxon>
        <taxon>Pseudomonadota</taxon>
        <taxon>Gammaproteobacteria</taxon>
        <taxon>Pseudomonadales</taxon>
        <taxon>Pseudomonadaceae</taxon>
        <taxon>Pseudomonas</taxon>
    </lineage>
</organism>
<dbReference type="Proteomes" id="UP000638986">
    <property type="component" value="Unassembled WGS sequence"/>
</dbReference>
<evidence type="ECO:0000313" key="4">
    <source>
        <dbReference type="EMBL" id="MBH3441752.1"/>
    </source>
</evidence>
<evidence type="ECO:0000259" key="3">
    <source>
        <dbReference type="Pfam" id="PF16509"/>
    </source>
</evidence>
<dbReference type="RefSeq" id="WP_181123705.1">
    <property type="nucleotide sequence ID" value="NZ_JAAMQY010000010.1"/>
</dbReference>
<feature type="domain" description="TrfB transcriptional repressor protein" evidence="3">
    <location>
        <begin position="9"/>
        <end position="91"/>
    </location>
</feature>
<dbReference type="Gene3D" id="1.10.10.2690">
    <property type="match status" value="1"/>
</dbReference>
<dbReference type="SUPFAM" id="SSF88659">
    <property type="entry name" value="Sigma3 and sigma4 domains of RNA polymerase sigma factors"/>
    <property type="match status" value="1"/>
</dbReference>
<accession>A0ABS0MYF8</accession>
<dbReference type="InterPro" id="IPR032428">
    <property type="entry name" value="TrfB"/>
</dbReference>
<name>A0ABS0MYF8_PSELU</name>
<proteinExistence type="predicted"/>
<dbReference type="InterPro" id="IPR013324">
    <property type="entry name" value="RNA_pol_sigma_r3/r4-like"/>
</dbReference>
<dbReference type="EMBL" id="JADTXM010000027">
    <property type="protein sequence ID" value="MBH3441752.1"/>
    <property type="molecule type" value="Genomic_DNA"/>
</dbReference>
<evidence type="ECO:0000256" key="1">
    <source>
        <dbReference type="ARBA" id="ARBA00023015"/>
    </source>
</evidence>